<organism evidence="2 3">
    <name type="scientific">Aphanothece hegewaldii CCALA 016</name>
    <dbReference type="NCBI Taxonomy" id="2107694"/>
    <lineage>
        <taxon>Bacteria</taxon>
        <taxon>Bacillati</taxon>
        <taxon>Cyanobacteriota</taxon>
        <taxon>Cyanophyceae</taxon>
        <taxon>Oscillatoriophycideae</taxon>
        <taxon>Chroococcales</taxon>
        <taxon>Aphanothecaceae</taxon>
        <taxon>Aphanothece</taxon>
    </lineage>
</organism>
<evidence type="ECO:0000313" key="2">
    <source>
        <dbReference type="EMBL" id="PSF31404.1"/>
    </source>
</evidence>
<dbReference type="Gene3D" id="3.40.630.30">
    <property type="match status" value="1"/>
</dbReference>
<dbReference type="PANTHER" id="PTHR47443">
    <property type="entry name" value="ACYL-COA N-ACYLTRANSFERASES (NAT) SUPERFAMILY PROTEIN"/>
    <property type="match status" value="1"/>
</dbReference>
<dbReference type="CDD" id="cd04301">
    <property type="entry name" value="NAT_SF"/>
    <property type="match status" value="1"/>
</dbReference>
<dbReference type="Pfam" id="PF00583">
    <property type="entry name" value="Acetyltransf_1"/>
    <property type="match status" value="1"/>
</dbReference>
<evidence type="ECO:0000313" key="3">
    <source>
        <dbReference type="Proteomes" id="UP000239001"/>
    </source>
</evidence>
<sequence>MSKSCQLENSQVQSSFALKIRIAQPRDLKELVEVLSRSFYPSQTTMLGIQPLLRLGITEDIRGRIRSEKPNYRCLVAFTTPTTFPNTPRTLVGTVELALRNQVMAKQIPYISNLAVIPEYRRQGIARQLLLRCERIAREWGFKELSLHVLENNLAAQQLYFSNGYKLQKIEHSLSSWLFKQPKRLFLAKEIENLEQCCD</sequence>
<reference evidence="2 3" key="2">
    <citation type="submission" date="2018-03" db="EMBL/GenBank/DDBJ databases">
        <authorList>
            <person name="Keele B.F."/>
        </authorList>
    </citation>
    <scope>NUCLEOTIDE SEQUENCE [LARGE SCALE GENOMIC DNA]</scope>
    <source>
        <strain evidence="2 3">CCALA 016</strain>
    </source>
</reference>
<accession>A0A2T1LRN3</accession>
<dbReference type="SUPFAM" id="SSF55729">
    <property type="entry name" value="Acyl-CoA N-acyltransferases (Nat)"/>
    <property type="match status" value="1"/>
</dbReference>
<gene>
    <name evidence="2" type="ORF">C7H19_22625</name>
</gene>
<keyword evidence="3" id="KW-1185">Reference proteome</keyword>
<evidence type="ECO:0000259" key="1">
    <source>
        <dbReference type="PROSITE" id="PS51186"/>
    </source>
</evidence>
<dbReference type="Proteomes" id="UP000239001">
    <property type="component" value="Unassembled WGS sequence"/>
</dbReference>
<reference evidence="2 3" key="1">
    <citation type="submission" date="2018-03" db="EMBL/GenBank/DDBJ databases">
        <title>The ancient ancestry and fast evolution of plastids.</title>
        <authorList>
            <person name="Moore K.R."/>
            <person name="Magnabosco C."/>
            <person name="Momper L."/>
            <person name="Gold D.A."/>
            <person name="Bosak T."/>
            <person name="Fournier G.P."/>
        </authorList>
    </citation>
    <scope>NUCLEOTIDE SEQUENCE [LARGE SCALE GENOMIC DNA]</scope>
    <source>
        <strain evidence="2 3">CCALA 016</strain>
    </source>
</reference>
<dbReference type="InterPro" id="IPR016181">
    <property type="entry name" value="Acyl_CoA_acyltransferase"/>
</dbReference>
<dbReference type="EMBL" id="PXOH01000044">
    <property type="protein sequence ID" value="PSF31404.1"/>
    <property type="molecule type" value="Genomic_DNA"/>
</dbReference>
<proteinExistence type="predicted"/>
<dbReference type="OrthoDB" id="482525at2"/>
<dbReference type="GO" id="GO:0016747">
    <property type="term" value="F:acyltransferase activity, transferring groups other than amino-acyl groups"/>
    <property type="evidence" value="ECO:0007669"/>
    <property type="project" value="InterPro"/>
</dbReference>
<feature type="domain" description="N-acetyltransferase" evidence="1">
    <location>
        <begin position="18"/>
        <end position="192"/>
    </location>
</feature>
<protein>
    <submittedName>
        <fullName evidence="2">GNAT family N-acetyltransferase</fullName>
    </submittedName>
</protein>
<comment type="caution">
    <text evidence="2">The sequence shown here is derived from an EMBL/GenBank/DDBJ whole genome shotgun (WGS) entry which is preliminary data.</text>
</comment>
<dbReference type="InterPro" id="IPR000182">
    <property type="entry name" value="GNAT_dom"/>
</dbReference>
<dbReference type="AlphaFoldDB" id="A0A2T1LRN3"/>
<dbReference type="PROSITE" id="PS51186">
    <property type="entry name" value="GNAT"/>
    <property type="match status" value="1"/>
</dbReference>
<dbReference type="PANTHER" id="PTHR47443:SF3">
    <property type="entry name" value="GCN5-RELATED N-ACETYLTRANSFERASE 4, CHLOROPLASTIC"/>
    <property type="match status" value="1"/>
</dbReference>
<keyword evidence="2" id="KW-0808">Transferase</keyword>
<name>A0A2T1LRN3_9CHRO</name>